<dbReference type="GO" id="GO:0009277">
    <property type="term" value="C:fungal-type cell wall"/>
    <property type="evidence" value="ECO:0007669"/>
    <property type="project" value="UniProtKB-ARBA"/>
</dbReference>
<proteinExistence type="predicted"/>
<keyword evidence="8" id="KW-1185">Reference proteome</keyword>
<feature type="non-terminal residue" evidence="7">
    <location>
        <position position="1"/>
    </location>
</feature>
<evidence type="ECO:0000313" key="8">
    <source>
        <dbReference type="Proteomes" id="UP000011777"/>
    </source>
</evidence>
<keyword evidence="5" id="KW-0325">Glycoprotein</keyword>
<comment type="subcellular location">
    <subcellularLocation>
        <location evidence="1">Secreted</location>
        <location evidence="1">Cell wall</location>
    </subcellularLocation>
</comment>
<evidence type="ECO:0000313" key="7">
    <source>
        <dbReference type="EMBL" id="EMG45221.1"/>
    </source>
</evidence>
<accession>M3IG42</accession>
<keyword evidence="2" id="KW-0134">Cell wall</keyword>
<evidence type="ECO:0000256" key="5">
    <source>
        <dbReference type="ARBA" id="ARBA00023180"/>
    </source>
</evidence>
<gene>
    <name evidence="7" type="ORF">G210_5186</name>
</gene>
<name>M3IG42_CANMX</name>
<reference evidence="7 8" key="1">
    <citation type="submission" date="2013-02" db="EMBL/GenBank/DDBJ databases">
        <title>Genome sequence of Candida maltosa Xu316, a potential industrial strain for xylitol and ethanol production.</title>
        <authorList>
            <person name="Yu J."/>
            <person name="Wang Q."/>
            <person name="Geng X."/>
            <person name="Bao W."/>
            <person name="He P."/>
            <person name="Cai J."/>
        </authorList>
    </citation>
    <scope>NUCLEOTIDE SEQUENCE [LARGE SCALE GENOMIC DNA]</scope>
    <source>
        <strain evidence="8">Xu316</strain>
    </source>
</reference>
<dbReference type="STRING" id="1245528.M3IG42"/>
<dbReference type="OrthoDB" id="4022214at2759"/>
<keyword evidence="4" id="KW-0732">Signal</keyword>
<keyword evidence="3" id="KW-0964">Secreted</keyword>
<dbReference type="Proteomes" id="UP000011777">
    <property type="component" value="Unassembled WGS sequence"/>
</dbReference>
<dbReference type="AlphaFoldDB" id="M3IG42"/>
<evidence type="ECO:0000256" key="4">
    <source>
        <dbReference type="ARBA" id="ARBA00022729"/>
    </source>
</evidence>
<evidence type="ECO:0000256" key="2">
    <source>
        <dbReference type="ARBA" id="ARBA00022512"/>
    </source>
</evidence>
<feature type="non-terminal residue" evidence="7">
    <location>
        <position position="330"/>
    </location>
</feature>
<evidence type="ECO:0000256" key="1">
    <source>
        <dbReference type="ARBA" id="ARBA00004191"/>
    </source>
</evidence>
<dbReference type="Pfam" id="PF11765">
    <property type="entry name" value="Hyphal_reg_CWP"/>
    <property type="match status" value="1"/>
</dbReference>
<dbReference type="EMBL" id="AOGT01002907">
    <property type="protein sequence ID" value="EMG45221.1"/>
    <property type="molecule type" value="Genomic_DNA"/>
</dbReference>
<protein>
    <submittedName>
        <fullName evidence="7">Putative Hyr1-like cell wall protein</fullName>
    </submittedName>
</protein>
<dbReference type="InterPro" id="IPR021031">
    <property type="entry name" value="Hyphal-reg_cell_wall_N"/>
</dbReference>
<sequence>NRIDTGTLTIPNELVTIYSGNYWSIFDYAGVYFTNGLTVQENAMLFVSTKSATTMSLIFNPNNCEGIITNNGIIAVNSLSSTGAPVYNLHGASFYNYGELYFAGNGNVGDTMTITTTLVQNAGMMEFYHTQRSSSYVTIGAGTTIENTGQICFRSHYFYQLTDITGNGCMTACAGSTIYISNPARAISTDQSFYLQDSLSSVVIYGSTSLTMNVYGFGNENKLGITQTLVGTTYPKFVYDEVAGTLILTGPTPTVRQTFIIGTGYDPDLFEVVNNAPLNVPSANLNSVTYHGPVPDQVLPASCQIPCKDPPVFPVDNTFPMTSVFTSTWE</sequence>
<organism evidence="7 8">
    <name type="scientific">Candida maltosa (strain Xu316)</name>
    <name type="common">Yeast</name>
    <dbReference type="NCBI Taxonomy" id="1245528"/>
    <lineage>
        <taxon>Eukaryota</taxon>
        <taxon>Fungi</taxon>
        <taxon>Dikarya</taxon>
        <taxon>Ascomycota</taxon>
        <taxon>Saccharomycotina</taxon>
        <taxon>Pichiomycetes</taxon>
        <taxon>Debaryomycetaceae</taxon>
        <taxon>Candida/Lodderomyces clade</taxon>
        <taxon>Candida</taxon>
    </lineage>
</organism>
<dbReference type="HOGENOM" id="CLU_006199_3_0_1"/>
<comment type="caution">
    <text evidence="7">The sequence shown here is derived from an EMBL/GenBank/DDBJ whole genome shotgun (WGS) entry which is preliminary data.</text>
</comment>
<feature type="domain" description="Hyphally-regulated cell wall protein N-terminal" evidence="6">
    <location>
        <begin position="1"/>
        <end position="314"/>
    </location>
</feature>
<evidence type="ECO:0000259" key="6">
    <source>
        <dbReference type="Pfam" id="PF11765"/>
    </source>
</evidence>
<evidence type="ECO:0000256" key="3">
    <source>
        <dbReference type="ARBA" id="ARBA00022525"/>
    </source>
</evidence>